<proteinExistence type="predicted"/>
<sequence length="364" mass="40030">MVFTTPTLSYEAVEYANNCSEPQWVPKKLTLTKQKNSEEYGAGDHQILVRVHAASLNPVDSMLYNTYNRVVGYLKGRLGMGIDYSGTIVSIGVSAAKKTDLTVGDEVCGMYMHPFFSGTVAEYLLIDPKKDPAITRKPRSIDLTMASAWPLVYGTAHQMIEATRVKKGDKVLVLGGATAVGRMAIQIVAQYYNPSKIVATCSGNSAPLVKKLGADDIIDYTSYASLKEPVEREAATAKFDVILDCVGNSDLFGTMDKIVQRNGHYITICGEKKHKYNSISFVSEAYSQLFVVARTVLCYVGYNQYNYRFLLASPGSWIHDGAHRLDNGIEVAIDSTYSKADFAKAFARLRSNRASGKIIVKCTE</sequence>
<organism evidence="1 2">
    <name type="scientific">Naganishia cerealis</name>
    <dbReference type="NCBI Taxonomy" id="610337"/>
    <lineage>
        <taxon>Eukaryota</taxon>
        <taxon>Fungi</taxon>
        <taxon>Dikarya</taxon>
        <taxon>Basidiomycota</taxon>
        <taxon>Agaricomycotina</taxon>
        <taxon>Tremellomycetes</taxon>
        <taxon>Filobasidiales</taxon>
        <taxon>Filobasidiaceae</taxon>
        <taxon>Naganishia</taxon>
    </lineage>
</organism>
<name>A0ACC2UV01_9TREE</name>
<keyword evidence="2" id="KW-1185">Reference proteome</keyword>
<evidence type="ECO:0000313" key="2">
    <source>
        <dbReference type="Proteomes" id="UP001241377"/>
    </source>
</evidence>
<dbReference type="EMBL" id="JASBWR010000164">
    <property type="protein sequence ID" value="KAJ9090688.1"/>
    <property type="molecule type" value="Genomic_DNA"/>
</dbReference>
<gene>
    <name evidence="1" type="ORF">QFC19_009488</name>
</gene>
<protein>
    <submittedName>
        <fullName evidence="1">Uncharacterized protein</fullName>
    </submittedName>
</protein>
<evidence type="ECO:0000313" key="1">
    <source>
        <dbReference type="EMBL" id="KAJ9090688.1"/>
    </source>
</evidence>
<comment type="caution">
    <text evidence="1">The sequence shown here is derived from an EMBL/GenBank/DDBJ whole genome shotgun (WGS) entry which is preliminary data.</text>
</comment>
<dbReference type="Proteomes" id="UP001241377">
    <property type="component" value="Unassembled WGS sequence"/>
</dbReference>
<reference evidence="1" key="1">
    <citation type="submission" date="2023-04" db="EMBL/GenBank/DDBJ databases">
        <title>Draft Genome sequencing of Naganishia species isolated from polar environments using Oxford Nanopore Technology.</title>
        <authorList>
            <person name="Leo P."/>
            <person name="Venkateswaran K."/>
        </authorList>
    </citation>
    <scope>NUCLEOTIDE SEQUENCE</scope>
    <source>
        <strain evidence="1">MNA-CCFEE 5261</strain>
    </source>
</reference>
<accession>A0ACC2UV01</accession>